<protein>
    <recommendedName>
        <fullName evidence="7">Major facilitator superfamily (MFS) profile domain-containing protein</fullName>
    </recommendedName>
</protein>
<feature type="transmembrane region" description="Helical" evidence="6">
    <location>
        <begin position="56"/>
        <end position="82"/>
    </location>
</feature>
<dbReference type="InterPro" id="IPR011701">
    <property type="entry name" value="MFS"/>
</dbReference>
<sequence>MCPIAIGIGLIAFALSTEVLLSLLMLVVVGGGGILQVSCSNTIVQTLVEDDKRGKVMSLYSLAMIGTLLLGNLIAGSLAHYIGAPNTTIRSGIVCLLESVWFARHLPLLTSWIVNRTSHNLKSTVN</sequence>
<dbReference type="EMBL" id="JHEG02000058">
    <property type="protein sequence ID" value="KIE09271.1"/>
    <property type="molecule type" value="Genomic_DNA"/>
</dbReference>
<dbReference type="GO" id="GO:0022857">
    <property type="term" value="F:transmembrane transporter activity"/>
    <property type="evidence" value="ECO:0007669"/>
    <property type="project" value="InterPro"/>
</dbReference>
<dbReference type="InterPro" id="IPR020846">
    <property type="entry name" value="MFS_dom"/>
</dbReference>
<keyword evidence="2" id="KW-1003">Cell membrane</keyword>
<dbReference type="PROSITE" id="PS50850">
    <property type="entry name" value="MFS"/>
    <property type="match status" value="1"/>
</dbReference>
<evidence type="ECO:0000256" key="3">
    <source>
        <dbReference type="ARBA" id="ARBA00022692"/>
    </source>
</evidence>
<gene>
    <name evidence="8" type="ORF">DA73_0233360</name>
</gene>
<evidence type="ECO:0000256" key="1">
    <source>
        <dbReference type="ARBA" id="ARBA00004651"/>
    </source>
</evidence>
<dbReference type="Pfam" id="PF07690">
    <property type="entry name" value="MFS_1"/>
    <property type="match status" value="1"/>
</dbReference>
<dbReference type="GO" id="GO:0005886">
    <property type="term" value="C:plasma membrane"/>
    <property type="evidence" value="ECO:0007669"/>
    <property type="project" value="UniProtKB-SubCell"/>
</dbReference>
<keyword evidence="5 6" id="KW-0472">Membrane</keyword>
<organism evidence="8">
    <name type="scientific">Tolypothrix bouteillei VB521301</name>
    <dbReference type="NCBI Taxonomy" id="1479485"/>
    <lineage>
        <taxon>Bacteria</taxon>
        <taxon>Bacillati</taxon>
        <taxon>Cyanobacteriota</taxon>
        <taxon>Cyanophyceae</taxon>
        <taxon>Nostocales</taxon>
        <taxon>Tolypothrichaceae</taxon>
        <taxon>Tolypothrix</taxon>
    </lineage>
</organism>
<dbReference type="SUPFAM" id="SSF103473">
    <property type="entry name" value="MFS general substrate transporter"/>
    <property type="match status" value="1"/>
</dbReference>
<evidence type="ECO:0000256" key="5">
    <source>
        <dbReference type="ARBA" id="ARBA00023136"/>
    </source>
</evidence>
<dbReference type="AlphaFoldDB" id="A0A0C1N9E2"/>
<dbReference type="PANTHER" id="PTHR23513">
    <property type="entry name" value="INTEGRAL MEMBRANE EFFLUX PROTEIN-RELATED"/>
    <property type="match status" value="1"/>
</dbReference>
<evidence type="ECO:0000256" key="6">
    <source>
        <dbReference type="SAM" id="Phobius"/>
    </source>
</evidence>
<comment type="caution">
    <text evidence="8">The sequence shown here is derived from an EMBL/GenBank/DDBJ whole genome shotgun (WGS) entry which is preliminary data.</text>
</comment>
<evidence type="ECO:0000313" key="8">
    <source>
        <dbReference type="EMBL" id="KIE09271.1"/>
    </source>
</evidence>
<evidence type="ECO:0000256" key="2">
    <source>
        <dbReference type="ARBA" id="ARBA00022475"/>
    </source>
</evidence>
<accession>A0A0C1N9E2</accession>
<name>A0A0C1N9E2_9CYAN</name>
<feature type="transmembrane region" description="Helical" evidence="6">
    <location>
        <begin position="6"/>
        <end position="35"/>
    </location>
</feature>
<reference evidence="8" key="1">
    <citation type="journal article" date="2015" name="Genome Announc.">
        <title>Draft Genome Sequence of Tolypothrix boutellei Strain VB521301.</title>
        <authorList>
            <person name="Chandrababunaidu M.M."/>
            <person name="Singh D."/>
            <person name="Sen D."/>
            <person name="Bhan S."/>
            <person name="Das S."/>
            <person name="Gupta A."/>
            <person name="Adhikary S.P."/>
            <person name="Tripathy S."/>
        </authorList>
    </citation>
    <scope>NUCLEOTIDE SEQUENCE</scope>
    <source>
        <strain evidence="8">VB521301</strain>
    </source>
</reference>
<evidence type="ECO:0000256" key="4">
    <source>
        <dbReference type="ARBA" id="ARBA00022989"/>
    </source>
</evidence>
<dbReference type="STRING" id="1479485.DA73_0233360"/>
<comment type="subcellular location">
    <subcellularLocation>
        <location evidence="1">Cell membrane</location>
        <topology evidence="1">Multi-pass membrane protein</topology>
    </subcellularLocation>
</comment>
<dbReference type="Gene3D" id="1.20.1250.20">
    <property type="entry name" value="MFS general substrate transporter like domains"/>
    <property type="match status" value="1"/>
</dbReference>
<proteinExistence type="predicted"/>
<evidence type="ECO:0000259" key="7">
    <source>
        <dbReference type="PROSITE" id="PS50850"/>
    </source>
</evidence>
<dbReference type="PANTHER" id="PTHR23513:SF11">
    <property type="entry name" value="STAPHYLOFERRIN A TRANSPORTER"/>
    <property type="match status" value="1"/>
</dbReference>
<feature type="domain" description="Major facilitator superfamily (MFS) profile" evidence="7">
    <location>
        <begin position="1"/>
        <end position="126"/>
    </location>
</feature>
<dbReference type="RefSeq" id="WP_237265835.1">
    <property type="nucleotide sequence ID" value="NZ_JHEG04000001.1"/>
</dbReference>
<keyword evidence="4 6" id="KW-1133">Transmembrane helix</keyword>
<dbReference type="InterPro" id="IPR036259">
    <property type="entry name" value="MFS_trans_sf"/>
</dbReference>
<keyword evidence="3 6" id="KW-0812">Transmembrane</keyword>